<dbReference type="AlphaFoldDB" id="A0A9K3KDA9"/>
<comment type="caution">
    <text evidence="2">The sequence shown here is derived from an EMBL/GenBank/DDBJ whole genome shotgun (WGS) entry which is preliminary data.</text>
</comment>
<feature type="compositionally biased region" description="Basic and acidic residues" evidence="1">
    <location>
        <begin position="47"/>
        <end position="56"/>
    </location>
</feature>
<protein>
    <submittedName>
        <fullName evidence="2">Uncharacterized protein</fullName>
    </submittedName>
</protein>
<sequence>MYSRRAKDFWNRLNSIDFKSYLNEFENLDPARNAPGPSPVAYPRPTLRFEGDTKGSEEDDNSAPKPRPRKLKEEEEEAVVVDHSTQVEASSFGNMSVVQSGLCRLKQTSKSGIALANKAMVWQDCDLNWHVQVLAWLPSGVDASNLKASCNLKTLSLTFPTAEMLYASEPFEQAYDHYMKQRGIIGGGDTMNMIKANREAIHKVQEGGDDKR</sequence>
<name>A0A9K3KDA9_9STRA</name>
<dbReference type="EMBL" id="JAGRRH010000026">
    <property type="protein sequence ID" value="KAG7341184.1"/>
    <property type="molecule type" value="Genomic_DNA"/>
</dbReference>
<keyword evidence="3" id="KW-1185">Reference proteome</keyword>
<evidence type="ECO:0000256" key="1">
    <source>
        <dbReference type="SAM" id="MobiDB-lite"/>
    </source>
</evidence>
<accession>A0A9K3KDA9</accession>
<dbReference type="Proteomes" id="UP000693970">
    <property type="component" value="Unassembled WGS sequence"/>
</dbReference>
<proteinExistence type="predicted"/>
<organism evidence="2 3">
    <name type="scientific">Nitzschia inconspicua</name>
    <dbReference type="NCBI Taxonomy" id="303405"/>
    <lineage>
        <taxon>Eukaryota</taxon>
        <taxon>Sar</taxon>
        <taxon>Stramenopiles</taxon>
        <taxon>Ochrophyta</taxon>
        <taxon>Bacillariophyta</taxon>
        <taxon>Bacillariophyceae</taxon>
        <taxon>Bacillariophycidae</taxon>
        <taxon>Bacillariales</taxon>
        <taxon>Bacillariaceae</taxon>
        <taxon>Nitzschia</taxon>
    </lineage>
</organism>
<reference evidence="2" key="2">
    <citation type="submission" date="2021-04" db="EMBL/GenBank/DDBJ databases">
        <authorList>
            <person name="Podell S."/>
        </authorList>
    </citation>
    <scope>NUCLEOTIDE SEQUENCE</scope>
    <source>
        <strain evidence="2">Hildebrandi</strain>
    </source>
</reference>
<gene>
    <name evidence="2" type="ORF">IV203_023135</name>
</gene>
<feature type="region of interest" description="Disordered" evidence="1">
    <location>
        <begin position="28"/>
        <end position="76"/>
    </location>
</feature>
<reference evidence="2" key="1">
    <citation type="journal article" date="2021" name="Sci. Rep.">
        <title>Diploid genomic architecture of Nitzschia inconspicua, an elite biomass production diatom.</title>
        <authorList>
            <person name="Oliver A."/>
            <person name="Podell S."/>
            <person name="Pinowska A."/>
            <person name="Traller J.C."/>
            <person name="Smith S.R."/>
            <person name="McClure R."/>
            <person name="Beliaev A."/>
            <person name="Bohutskyi P."/>
            <person name="Hill E.A."/>
            <person name="Rabines A."/>
            <person name="Zheng H."/>
            <person name="Allen L.Z."/>
            <person name="Kuo A."/>
            <person name="Grigoriev I.V."/>
            <person name="Allen A.E."/>
            <person name="Hazlebeck D."/>
            <person name="Allen E.E."/>
        </authorList>
    </citation>
    <scope>NUCLEOTIDE SEQUENCE</scope>
    <source>
        <strain evidence="2">Hildebrandi</strain>
    </source>
</reference>
<evidence type="ECO:0000313" key="2">
    <source>
        <dbReference type="EMBL" id="KAG7341184.1"/>
    </source>
</evidence>
<evidence type="ECO:0000313" key="3">
    <source>
        <dbReference type="Proteomes" id="UP000693970"/>
    </source>
</evidence>